<dbReference type="Proteomes" id="UP001189429">
    <property type="component" value="Unassembled WGS sequence"/>
</dbReference>
<name>A0ABN9TNZ5_9DINO</name>
<feature type="non-terminal residue" evidence="2">
    <location>
        <position position="283"/>
    </location>
</feature>
<sequence>GVCEGLRLLRGALGRGRRDGGPLGADRLAVHHDPAQPQGLRAQHVLGVPALLQGRWLLDDLLDPRVEIAGALPCFFADGRSRGANAKSLRAPRQDPGPAREVAEVERRLGRLGRELDWATAPPAGLPGGRQARRVLHDARRVPAGVRPLHHLPHPQQRVARGQKGGGPARERRPVRRANAQGVREDRVHAEPGAARRKVQVEGRDGQGPLREGVLHRLGAHQGRRAKGERRLRRQGRGGGHRGLPRLQRRVGGLLARARLQLRVVASQPAVRTADPGDPDLRQ</sequence>
<feature type="non-terminal residue" evidence="2">
    <location>
        <position position="1"/>
    </location>
</feature>
<reference evidence="2" key="1">
    <citation type="submission" date="2023-10" db="EMBL/GenBank/DDBJ databases">
        <authorList>
            <person name="Chen Y."/>
            <person name="Shah S."/>
            <person name="Dougan E. K."/>
            <person name="Thang M."/>
            <person name="Chan C."/>
        </authorList>
    </citation>
    <scope>NUCLEOTIDE SEQUENCE [LARGE SCALE GENOMIC DNA]</scope>
</reference>
<keyword evidence="3" id="KW-1185">Reference proteome</keyword>
<evidence type="ECO:0000313" key="2">
    <source>
        <dbReference type="EMBL" id="CAK0846895.1"/>
    </source>
</evidence>
<accession>A0ABN9TNZ5</accession>
<evidence type="ECO:0000256" key="1">
    <source>
        <dbReference type="SAM" id="MobiDB-lite"/>
    </source>
</evidence>
<protein>
    <submittedName>
        <fullName evidence="2">Uncharacterized protein</fullName>
    </submittedName>
</protein>
<gene>
    <name evidence="2" type="ORF">PCOR1329_LOCUS40266</name>
</gene>
<feature type="compositionally biased region" description="Basic residues" evidence="1">
    <location>
        <begin position="218"/>
        <end position="247"/>
    </location>
</feature>
<dbReference type="EMBL" id="CAUYUJ010014854">
    <property type="protein sequence ID" value="CAK0846895.1"/>
    <property type="molecule type" value="Genomic_DNA"/>
</dbReference>
<proteinExistence type="predicted"/>
<comment type="caution">
    <text evidence="2">The sequence shown here is derived from an EMBL/GenBank/DDBJ whole genome shotgun (WGS) entry which is preliminary data.</text>
</comment>
<evidence type="ECO:0000313" key="3">
    <source>
        <dbReference type="Proteomes" id="UP001189429"/>
    </source>
</evidence>
<feature type="region of interest" description="Disordered" evidence="1">
    <location>
        <begin position="147"/>
        <end position="247"/>
    </location>
</feature>
<organism evidence="2 3">
    <name type="scientific">Prorocentrum cordatum</name>
    <dbReference type="NCBI Taxonomy" id="2364126"/>
    <lineage>
        <taxon>Eukaryota</taxon>
        <taxon>Sar</taxon>
        <taxon>Alveolata</taxon>
        <taxon>Dinophyceae</taxon>
        <taxon>Prorocentrales</taxon>
        <taxon>Prorocentraceae</taxon>
        <taxon>Prorocentrum</taxon>
    </lineage>
</organism>